<feature type="transmembrane region" description="Helical" evidence="2">
    <location>
        <begin position="121"/>
        <end position="143"/>
    </location>
</feature>
<feature type="region of interest" description="Disordered" evidence="1">
    <location>
        <begin position="34"/>
        <end position="63"/>
    </location>
</feature>
<keyword evidence="2" id="KW-1133">Transmembrane helix</keyword>
<comment type="caution">
    <text evidence="3">The sequence shown here is derived from an EMBL/GenBank/DDBJ whole genome shotgun (WGS) entry which is preliminary data.</text>
</comment>
<dbReference type="RefSeq" id="WP_070719826.1">
    <property type="nucleotide sequence ID" value="NZ_JALXRO010000002.1"/>
</dbReference>
<name>A0AAW5Q6A4_9ACTN</name>
<keyword evidence="2" id="KW-0812">Transmembrane</keyword>
<evidence type="ECO:0000313" key="4">
    <source>
        <dbReference type="Proteomes" id="UP001206890"/>
    </source>
</evidence>
<evidence type="ECO:0000256" key="1">
    <source>
        <dbReference type="SAM" id="MobiDB-lite"/>
    </source>
</evidence>
<feature type="transmembrane region" description="Helical" evidence="2">
    <location>
        <begin position="176"/>
        <end position="197"/>
    </location>
</feature>
<protein>
    <submittedName>
        <fullName evidence="3">Uncharacterized protein</fullName>
    </submittedName>
</protein>
<evidence type="ECO:0000313" key="3">
    <source>
        <dbReference type="EMBL" id="MCT2116467.1"/>
    </source>
</evidence>
<reference evidence="3" key="1">
    <citation type="submission" date="2022-04" db="EMBL/GenBank/DDBJ databases">
        <title>Human microbiome associated bacterial genomes.</title>
        <authorList>
            <person name="Sandstrom S."/>
            <person name="Salamzade R."/>
            <person name="Kalan L.R."/>
        </authorList>
    </citation>
    <scope>NUCLEOTIDE SEQUENCE</scope>
    <source>
        <strain evidence="3">P3-SID1762</strain>
    </source>
</reference>
<gene>
    <name evidence="3" type="ORF">M3D93_01635</name>
</gene>
<proteinExistence type="predicted"/>
<dbReference type="EMBL" id="JALXTC010000004">
    <property type="protein sequence ID" value="MCT2116467.1"/>
    <property type="molecule type" value="Genomic_DNA"/>
</dbReference>
<accession>A0AAW5Q6A4</accession>
<dbReference type="AlphaFoldDB" id="A0AAW5Q6A4"/>
<evidence type="ECO:0000256" key="2">
    <source>
        <dbReference type="SAM" id="Phobius"/>
    </source>
</evidence>
<keyword evidence="2" id="KW-0472">Membrane</keyword>
<sequence length="199" mass="21461">MSGTTDSHALALALLADASLASAVHRGEELVADRRRLEQARREEEQRERERRAEEERREEVARQAVLREERSSRRMVFGGALALGVVGIPAKFGVDSFTRGSIGFPYDFMRSAANFPDGDLLVGAMGVGVFLILLAGALSFAFRDFPPHVKILGYSGVAIVVLSGFPVVVAVALGLAIMALFIALGVFVFWILISALTG</sequence>
<dbReference type="Proteomes" id="UP001206890">
    <property type="component" value="Unassembled WGS sequence"/>
</dbReference>
<organism evidence="3 4">
    <name type="scientific">Dietzia cinnamea</name>
    <dbReference type="NCBI Taxonomy" id="321318"/>
    <lineage>
        <taxon>Bacteria</taxon>
        <taxon>Bacillati</taxon>
        <taxon>Actinomycetota</taxon>
        <taxon>Actinomycetes</taxon>
        <taxon>Mycobacteriales</taxon>
        <taxon>Dietziaceae</taxon>
        <taxon>Dietzia</taxon>
    </lineage>
</organism>
<feature type="transmembrane region" description="Helical" evidence="2">
    <location>
        <begin position="152"/>
        <end position="170"/>
    </location>
</feature>